<dbReference type="RefSeq" id="WP_035022483.1">
    <property type="nucleotide sequence ID" value="NZ_CP084916.1"/>
</dbReference>
<accession>A0A1H0XS13</accession>
<dbReference type="Proteomes" id="UP000199481">
    <property type="component" value="Unassembled WGS sequence"/>
</dbReference>
<sequence length="108" mass="12744">MKKNTLEEPVHPFTFLQKKFFLSSTTSELEFLPQMPESQITLFLNQAFTKKKKIILQINQLKNQSSLTEVTGFIRYTPFKKPQIVLENTLLHMTYLIHPSDIRHIRLP</sequence>
<organism evidence="1 2">
    <name type="scientific">Carnobacterium viridans</name>
    <dbReference type="NCBI Taxonomy" id="174587"/>
    <lineage>
        <taxon>Bacteria</taxon>
        <taxon>Bacillati</taxon>
        <taxon>Bacillota</taxon>
        <taxon>Bacilli</taxon>
        <taxon>Lactobacillales</taxon>
        <taxon>Carnobacteriaceae</taxon>
        <taxon>Carnobacterium</taxon>
    </lineage>
</organism>
<keyword evidence="2" id="KW-1185">Reference proteome</keyword>
<evidence type="ECO:0000313" key="2">
    <source>
        <dbReference type="Proteomes" id="UP000199481"/>
    </source>
</evidence>
<gene>
    <name evidence="1" type="ORF">SAMN04487752_0429</name>
</gene>
<proteinExistence type="predicted"/>
<evidence type="ECO:0008006" key="3">
    <source>
        <dbReference type="Google" id="ProtNLM"/>
    </source>
</evidence>
<reference evidence="2" key="1">
    <citation type="submission" date="2016-10" db="EMBL/GenBank/DDBJ databases">
        <authorList>
            <person name="Varghese N."/>
            <person name="Submissions S."/>
        </authorList>
    </citation>
    <scope>NUCLEOTIDE SEQUENCE [LARGE SCALE GENOMIC DNA]</scope>
    <source>
        <strain evidence="2">MPL-11</strain>
    </source>
</reference>
<dbReference type="AlphaFoldDB" id="A0A1H0XS13"/>
<dbReference type="EMBL" id="FNJW01000008">
    <property type="protein sequence ID" value="SDQ05675.1"/>
    <property type="molecule type" value="Genomic_DNA"/>
</dbReference>
<name>A0A1H0XS13_9LACT</name>
<protein>
    <recommendedName>
        <fullName evidence="3">YolD-like protein</fullName>
    </recommendedName>
</protein>
<evidence type="ECO:0000313" key="1">
    <source>
        <dbReference type="EMBL" id="SDQ05675.1"/>
    </source>
</evidence>